<accession>A0A344LCF7</accession>
<evidence type="ECO:0000313" key="3">
    <source>
        <dbReference type="Proteomes" id="UP000250434"/>
    </source>
</evidence>
<dbReference type="CDD" id="cd02440">
    <property type="entry name" value="AdoMet_MTases"/>
    <property type="match status" value="1"/>
</dbReference>
<dbReference type="InterPro" id="IPR013216">
    <property type="entry name" value="Methyltransf_11"/>
</dbReference>
<dbReference type="Proteomes" id="UP000250434">
    <property type="component" value="Chromosome"/>
</dbReference>
<keyword evidence="2" id="KW-0830">Ubiquinone</keyword>
<organism evidence="2 3">
    <name type="scientific">Amycolatopsis albispora</name>
    <dbReference type="NCBI Taxonomy" id="1804986"/>
    <lineage>
        <taxon>Bacteria</taxon>
        <taxon>Bacillati</taxon>
        <taxon>Actinomycetota</taxon>
        <taxon>Actinomycetes</taxon>
        <taxon>Pseudonocardiales</taxon>
        <taxon>Pseudonocardiaceae</taxon>
        <taxon>Amycolatopsis</taxon>
    </lineage>
</organism>
<protein>
    <submittedName>
        <fullName evidence="2">Ubiquinone biosynthesis protein</fullName>
    </submittedName>
</protein>
<dbReference type="PANTHER" id="PTHR42912">
    <property type="entry name" value="METHYLTRANSFERASE"/>
    <property type="match status" value="1"/>
</dbReference>
<feature type="domain" description="Methyltransferase type 11" evidence="1">
    <location>
        <begin position="40"/>
        <end position="135"/>
    </location>
</feature>
<dbReference type="PANTHER" id="PTHR42912:SF93">
    <property type="entry name" value="N6-ADENOSINE-METHYLTRANSFERASE TMT1A"/>
    <property type="match status" value="1"/>
</dbReference>
<evidence type="ECO:0000313" key="2">
    <source>
        <dbReference type="EMBL" id="AXB45731.1"/>
    </source>
</evidence>
<dbReference type="AlphaFoldDB" id="A0A344LCF7"/>
<name>A0A344LCF7_9PSEU</name>
<evidence type="ECO:0000259" key="1">
    <source>
        <dbReference type="Pfam" id="PF08241"/>
    </source>
</evidence>
<reference evidence="2 3" key="1">
    <citation type="submission" date="2016-04" db="EMBL/GenBank/DDBJ databases">
        <title>Complete genome sequence and analysis of deep-sea sediment isolate, Amycolatopsis sp. WP1.</title>
        <authorList>
            <person name="Wang H."/>
            <person name="Chen S."/>
            <person name="Wu Q."/>
        </authorList>
    </citation>
    <scope>NUCLEOTIDE SEQUENCE [LARGE SCALE GENOMIC DNA]</scope>
    <source>
        <strain evidence="2 3">WP1</strain>
    </source>
</reference>
<dbReference type="RefSeq" id="WP_236808309.1">
    <property type="nucleotide sequence ID" value="NZ_CP015163.1"/>
</dbReference>
<keyword evidence="3" id="KW-1185">Reference proteome</keyword>
<dbReference type="InterPro" id="IPR050508">
    <property type="entry name" value="Methyltransf_Superfamily"/>
</dbReference>
<dbReference type="EMBL" id="CP015163">
    <property type="protein sequence ID" value="AXB45731.1"/>
    <property type="molecule type" value="Genomic_DNA"/>
</dbReference>
<dbReference type="Pfam" id="PF08241">
    <property type="entry name" value="Methyltransf_11"/>
    <property type="match status" value="1"/>
</dbReference>
<dbReference type="SUPFAM" id="SSF53335">
    <property type="entry name" value="S-adenosyl-L-methionine-dependent methyltransferases"/>
    <property type="match status" value="1"/>
</dbReference>
<sequence length="255" mass="27037">MQEAFAPGRPPFELSEVSARVGAERTAFALRWIRPGMRVLDLGCGTGVTTHGLASAADELRVVGVDHVPGPVGESAGYAVGSSIVDFVAGSEYALPLPEGGIDLAFAHGLFETVSRPDAVLAELWRVLRPGGVLALSTPDWSRAKLRPKTANVVAALRGYYLLRRRDGGDPFAGRGIAAAVASAGFGNVREHVRHRADLTYRELSREVENGLIAGLESAGADHPQLASAARSAWVWSRGGDGQFSQCWVDVVANR</sequence>
<dbReference type="Gene3D" id="3.40.50.150">
    <property type="entry name" value="Vaccinia Virus protein VP39"/>
    <property type="match status" value="1"/>
</dbReference>
<dbReference type="KEGG" id="aab:A4R43_27270"/>
<proteinExistence type="predicted"/>
<gene>
    <name evidence="2" type="ORF">A4R43_27270</name>
</gene>
<dbReference type="InterPro" id="IPR029063">
    <property type="entry name" value="SAM-dependent_MTases_sf"/>
</dbReference>
<dbReference type="GO" id="GO:0008757">
    <property type="term" value="F:S-adenosylmethionine-dependent methyltransferase activity"/>
    <property type="evidence" value="ECO:0007669"/>
    <property type="project" value="InterPro"/>
</dbReference>